<dbReference type="EMBL" id="WKKG01000001">
    <property type="protein sequence ID" value="MRX67035.1"/>
    <property type="molecule type" value="Genomic_DNA"/>
</dbReference>
<keyword evidence="4" id="KW-1185">Reference proteome</keyword>
<dbReference type="RefSeq" id="WP_142450597.1">
    <property type="nucleotide sequence ID" value="NZ_FXTA01000002.1"/>
</dbReference>
<evidence type="ECO:0000313" key="1">
    <source>
        <dbReference type="EMBL" id="MRX67035.1"/>
    </source>
</evidence>
<dbReference type="AlphaFoldDB" id="A0A521CVY3"/>
<proteinExistence type="predicted"/>
<sequence>MKQILTFIFFLSCLVGLSQESQKGDDNLFWYEATCENGTEKAQTDFNNGKYNIFITGLTFSFKSEEEFYKFYDNYMLEKYSIKFVKKGCVITGSIKCYKETMEKLVLEKFGVDVFEKSRKEAKKEFEKI</sequence>
<gene>
    <name evidence="1" type="ORF">GJU42_03560</name>
    <name evidence="2" type="ORF">SAMN06265349_102969</name>
</gene>
<evidence type="ECO:0000313" key="4">
    <source>
        <dbReference type="Proteomes" id="UP000468990"/>
    </source>
</evidence>
<organism evidence="2 3">
    <name type="scientific">Flavobacterium resistens</name>
    <dbReference type="NCBI Taxonomy" id="443612"/>
    <lineage>
        <taxon>Bacteria</taxon>
        <taxon>Pseudomonadati</taxon>
        <taxon>Bacteroidota</taxon>
        <taxon>Flavobacteriia</taxon>
        <taxon>Flavobacteriales</taxon>
        <taxon>Flavobacteriaceae</taxon>
        <taxon>Flavobacterium</taxon>
    </lineage>
</organism>
<dbReference type="EMBL" id="FXTA01000002">
    <property type="protein sequence ID" value="SMO63607.1"/>
    <property type="molecule type" value="Genomic_DNA"/>
</dbReference>
<evidence type="ECO:0000313" key="2">
    <source>
        <dbReference type="EMBL" id="SMO63607.1"/>
    </source>
</evidence>
<accession>A0A521CVY3</accession>
<evidence type="ECO:0000313" key="3">
    <source>
        <dbReference type="Proteomes" id="UP000317289"/>
    </source>
</evidence>
<name>A0A521CVY3_9FLAO</name>
<dbReference type="OrthoDB" id="1366312at2"/>
<reference evidence="2 3" key="1">
    <citation type="submission" date="2017-05" db="EMBL/GenBank/DDBJ databases">
        <authorList>
            <person name="Varghese N."/>
            <person name="Submissions S."/>
        </authorList>
    </citation>
    <scope>NUCLEOTIDE SEQUENCE [LARGE SCALE GENOMIC DNA]</scope>
    <source>
        <strain evidence="2 3">DSM 19382</strain>
    </source>
</reference>
<reference evidence="1 4" key="2">
    <citation type="submission" date="2019-11" db="EMBL/GenBank/DDBJ databases">
        <title>Flavobacterium resistens genome.</title>
        <authorList>
            <person name="Wilson V.M."/>
            <person name="Newman J.D."/>
        </authorList>
    </citation>
    <scope>NUCLEOTIDE SEQUENCE [LARGE SCALE GENOMIC DNA]</scope>
    <source>
        <strain evidence="1 4">DSM 19382</strain>
    </source>
</reference>
<protein>
    <submittedName>
        <fullName evidence="2">Uncharacterized protein</fullName>
    </submittedName>
</protein>
<dbReference type="Proteomes" id="UP000468990">
    <property type="component" value="Unassembled WGS sequence"/>
</dbReference>
<dbReference type="Proteomes" id="UP000317289">
    <property type="component" value="Unassembled WGS sequence"/>
</dbReference>